<organism evidence="1 2">
    <name type="scientific">Nephila pilipes</name>
    <name type="common">Giant wood spider</name>
    <name type="synonym">Nephila maculata</name>
    <dbReference type="NCBI Taxonomy" id="299642"/>
    <lineage>
        <taxon>Eukaryota</taxon>
        <taxon>Metazoa</taxon>
        <taxon>Ecdysozoa</taxon>
        <taxon>Arthropoda</taxon>
        <taxon>Chelicerata</taxon>
        <taxon>Arachnida</taxon>
        <taxon>Araneae</taxon>
        <taxon>Araneomorphae</taxon>
        <taxon>Entelegynae</taxon>
        <taxon>Araneoidea</taxon>
        <taxon>Nephilidae</taxon>
        <taxon>Nephila</taxon>
    </lineage>
</organism>
<keyword evidence="2" id="KW-1185">Reference proteome</keyword>
<reference evidence="1" key="1">
    <citation type="submission" date="2020-08" db="EMBL/GenBank/DDBJ databases">
        <title>Multicomponent nature underlies the extraordinary mechanical properties of spider dragline silk.</title>
        <authorList>
            <person name="Kono N."/>
            <person name="Nakamura H."/>
            <person name="Mori M."/>
            <person name="Yoshida Y."/>
            <person name="Ohtoshi R."/>
            <person name="Malay A.D."/>
            <person name="Moran D.A.P."/>
            <person name="Tomita M."/>
            <person name="Numata K."/>
            <person name="Arakawa K."/>
        </authorList>
    </citation>
    <scope>NUCLEOTIDE SEQUENCE</scope>
</reference>
<gene>
    <name evidence="1" type="ORF">NPIL_74601</name>
</gene>
<dbReference type="EMBL" id="BMAW01000429">
    <property type="protein sequence ID" value="GFS68902.1"/>
    <property type="molecule type" value="Genomic_DNA"/>
</dbReference>
<accession>A0A8X6MN30</accession>
<evidence type="ECO:0000313" key="1">
    <source>
        <dbReference type="EMBL" id="GFS68902.1"/>
    </source>
</evidence>
<sequence>MNLTKDTFGFQMKIDKSKETLFCKKKLLSTKTNDRIVGIDVQTAAVYNHPTRSPTIVLHLGQIYGRRGLRRNKQFRNPTENLYGANKSSIPKAWPRSIDLEWRSCRTLSTNPAGGEMFQRGVIEWIYSIFQKAFFCSTKDTDVEETLCSQKRHVLLTGV</sequence>
<dbReference type="AlphaFoldDB" id="A0A8X6MN30"/>
<proteinExistence type="predicted"/>
<name>A0A8X6MN30_NEPPI</name>
<dbReference type="Proteomes" id="UP000887013">
    <property type="component" value="Unassembled WGS sequence"/>
</dbReference>
<protein>
    <submittedName>
        <fullName evidence="1">Uncharacterized protein</fullName>
    </submittedName>
</protein>
<evidence type="ECO:0000313" key="2">
    <source>
        <dbReference type="Proteomes" id="UP000887013"/>
    </source>
</evidence>
<comment type="caution">
    <text evidence="1">The sequence shown here is derived from an EMBL/GenBank/DDBJ whole genome shotgun (WGS) entry which is preliminary data.</text>
</comment>